<dbReference type="Pfam" id="PF10099">
    <property type="entry name" value="RskA_C"/>
    <property type="match status" value="1"/>
</dbReference>
<dbReference type="Gene3D" id="1.10.10.1320">
    <property type="entry name" value="Anti-sigma factor, zinc-finger domain"/>
    <property type="match status" value="1"/>
</dbReference>
<comment type="caution">
    <text evidence="11">The sequence shown here is derived from an EMBL/GenBank/DDBJ whole genome shotgun (WGS) entry which is preliminary data.</text>
</comment>
<dbReference type="GO" id="GO:0006417">
    <property type="term" value="P:regulation of translation"/>
    <property type="evidence" value="ECO:0007669"/>
    <property type="project" value="TreeGrafter"/>
</dbReference>
<dbReference type="PANTHER" id="PTHR37461">
    <property type="entry name" value="ANTI-SIGMA-K FACTOR RSKA"/>
    <property type="match status" value="1"/>
</dbReference>
<keyword evidence="3" id="KW-1003">Cell membrane</keyword>
<evidence type="ECO:0000256" key="2">
    <source>
        <dbReference type="ARBA" id="ARBA00004236"/>
    </source>
</evidence>
<dbReference type="Proteomes" id="UP000316292">
    <property type="component" value="Unassembled WGS sequence"/>
</dbReference>
<evidence type="ECO:0000256" key="3">
    <source>
        <dbReference type="ARBA" id="ARBA00022475"/>
    </source>
</evidence>
<feature type="transmembrane region" description="Helical" evidence="9">
    <location>
        <begin position="104"/>
        <end position="122"/>
    </location>
</feature>
<evidence type="ECO:0000313" key="12">
    <source>
        <dbReference type="Proteomes" id="UP000316292"/>
    </source>
</evidence>
<dbReference type="EMBL" id="VBOR01000061">
    <property type="protein sequence ID" value="TMQ49136.1"/>
    <property type="molecule type" value="Genomic_DNA"/>
</dbReference>
<evidence type="ECO:0000256" key="7">
    <source>
        <dbReference type="ARBA" id="ARBA00029829"/>
    </source>
</evidence>
<evidence type="ECO:0000256" key="4">
    <source>
        <dbReference type="ARBA" id="ARBA00022692"/>
    </source>
</evidence>
<keyword evidence="6 9" id="KW-0472">Membrane</keyword>
<evidence type="ECO:0000259" key="10">
    <source>
        <dbReference type="Pfam" id="PF10099"/>
    </source>
</evidence>
<comment type="subcellular location">
    <subcellularLocation>
        <location evidence="2">Cell membrane</location>
    </subcellularLocation>
    <subcellularLocation>
        <location evidence="1">Membrane</location>
        <topology evidence="1">Single-pass membrane protein</topology>
    </subcellularLocation>
</comment>
<evidence type="ECO:0000313" key="11">
    <source>
        <dbReference type="EMBL" id="TMQ49136.1"/>
    </source>
</evidence>
<sequence>MDLSPHSDEQLERCAGYVLGNLSETERAALEAHLKEGCPTCETEIHRLGRGVWAFAAATPRLLEPSPLRARVLGSVLGESAQREGPREARRAPIPFPRRRQTPVFAWLALLAAVVFGVSGFIEWRAASRLQRELSASRAEVTRLNREIEGERRWTAMATAPQARVIELRPTPAGSRELQARVTYDPATRQAIVSVSGLVAPPGKDYQLWAITNTGPASLGLVRTDRDGRATIRLQSAGDPFTLQAFAISLEIEGGAPTATAPAGPVVMAARI</sequence>
<dbReference type="InterPro" id="IPR051474">
    <property type="entry name" value="Anti-sigma-K/W_factor"/>
</dbReference>
<dbReference type="InterPro" id="IPR018764">
    <property type="entry name" value="RskA_C"/>
</dbReference>
<evidence type="ECO:0000256" key="9">
    <source>
        <dbReference type="SAM" id="Phobius"/>
    </source>
</evidence>
<gene>
    <name evidence="11" type="ORF">E6K71_05895</name>
</gene>
<dbReference type="PANTHER" id="PTHR37461:SF1">
    <property type="entry name" value="ANTI-SIGMA-K FACTOR RSKA"/>
    <property type="match status" value="1"/>
</dbReference>
<dbReference type="GO" id="GO:0005886">
    <property type="term" value="C:plasma membrane"/>
    <property type="evidence" value="ECO:0007669"/>
    <property type="project" value="UniProtKB-SubCell"/>
</dbReference>
<keyword evidence="4 9" id="KW-0812">Transmembrane</keyword>
<evidence type="ECO:0000256" key="1">
    <source>
        <dbReference type="ARBA" id="ARBA00004167"/>
    </source>
</evidence>
<dbReference type="AlphaFoldDB" id="A0A538SCR0"/>
<dbReference type="GO" id="GO:0016989">
    <property type="term" value="F:sigma factor antagonist activity"/>
    <property type="evidence" value="ECO:0007669"/>
    <property type="project" value="TreeGrafter"/>
</dbReference>
<proteinExistence type="predicted"/>
<organism evidence="11 12">
    <name type="scientific">Eiseniibacteriota bacterium</name>
    <dbReference type="NCBI Taxonomy" id="2212470"/>
    <lineage>
        <taxon>Bacteria</taxon>
        <taxon>Candidatus Eiseniibacteriota</taxon>
    </lineage>
</organism>
<feature type="domain" description="Anti-sigma K factor RskA C-terminal" evidence="10">
    <location>
        <begin position="108"/>
        <end position="266"/>
    </location>
</feature>
<protein>
    <recommendedName>
        <fullName evidence="8">Regulator of SigK</fullName>
    </recommendedName>
    <alternativeName>
        <fullName evidence="7">Sigma-K anti-sigma factor RskA</fullName>
    </alternativeName>
</protein>
<evidence type="ECO:0000256" key="5">
    <source>
        <dbReference type="ARBA" id="ARBA00022989"/>
    </source>
</evidence>
<dbReference type="InterPro" id="IPR041916">
    <property type="entry name" value="Anti_sigma_zinc_sf"/>
</dbReference>
<keyword evidence="5 9" id="KW-1133">Transmembrane helix</keyword>
<evidence type="ECO:0000256" key="6">
    <source>
        <dbReference type="ARBA" id="ARBA00023136"/>
    </source>
</evidence>
<accession>A0A538SCR0</accession>
<name>A0A538SCR0_UNCEI</name>
<evidence type="ECO:0000256" key="8">
    <source>
        <dbReference type="ARBA" id="ARBA00030803"/>
    </source>
</evidence>
<reference evidence="11 12" key="1">
    <citation type="journal article" date="2019" name="Nat. Microbiol.">
        <title>Mediterranean grassland soil C-N compound turnover is dependent on rainfall and depth, and is mediated by genomically divergent microorganisms.</title>
        <authorList>
            <person name="Diamond S."/>
            <person name="Andeer P.F."/>
            <person name="Li Z."/>
            <person name="Crits-Christoph A."/>
            <person name="Burstein D."/>
            <person name="Anantharaman K."/>
            <person name="Lane K.R."/>
            <person name="Thomas B.C."/>
            <person name="Pan C."/>
            <person name="Northen T.R."/>
            <person name="Banfield J.F."/>
        </authorList>
    </citation>
    <scope>NUCLEOTIDE SEQUENCE [LARGE SCALE GENOMIC DNA]</scope>
    <source>
        <strain evidence="11">WS_1</strain>
    </source>
</reference>